<dbReference type="EMBL" id="AK362393">
    <property type="protein sequence ID" value="BAJ93597.1"/>
    <property type="molecule type" value="mRNA"/>
</dbReference>
<name>F2DES6_HORVV</name>
<feature type="compositionally biased region" description="Low complexity" evidence="1">
    <location>
        <begin position="46"/>
        <end position="62"/>
    </location>
</feature>
<evidence type="ECO:0000313" key="2">
    <source>
        <dbReference type="EMBL" id="BAJ93597.1"/>
    </source>
</evidence>
<dbReference type="AlphaFoldDB" id="F2DES6"/>
<sequence length="254" mass="26636">MGGHRHGAAGGRQGEVGRPRSSRRQTTAERGRASAAAGRRGRARARAVAARSGRAQASAVAARRGRVRPRPGTAGRGAAGTTTALRRAWRGWHVRLALGVDEDDAIGGRYGKETEAALGSHRGWGRAPPLQRDEPRGAAQAAWRTGAGHGRARRGGRDLQRRGQILALPTTASAGKCERRHGQMRARAGGSGHGLTVSSPCSALMMPGGRNGCHALVERGHAGRSDVNARGVNRAKEHRGLVVVVSYVLPVRAC</sequence>
<organism evidence="2">
    <name type="scientific">Hordeum vulgare subsp. vulgare</name>
    <name type="common">Domesticated barley</name>
    <dbReference type="NCBI Taxonomy" id="112509"/>
    <lineage>
        <taxon>Eukaryota</taxon>
        <taxon>Viridiplantae</taxon>
        <taxon>Streptophyta</taxon>
        <taxon>Embryophyta</taxon>
        <taxon>Tracheophyta</taxon>
        <taxon>Spermatophyta</taxon>
        <taxon>Magnoliopsida</taxon>
        <taxon>Liliopsida</taxon>
        <taxon>Poales</taxon>
        <taxon>Poaceae</taxon>
        <taxon>BOP clade</taxon>
        <taxon>Pooideae</taxon>
        <taxon>Triticodae</taxon>
        <taxon>Triticeae</taxon>
        <taxon>Hordeinae</taxon>
        <taxon>Hordeum</taxon>
    </lineage>
</organism>
<dbReference type="KEGG" id="hvg:123424806"/>
<accession>F2DES6</accession>
<evidence type="ECO:0000256" key="1">
    <source>
        <dbReference type="SAM" id="MobiDB-lite"/>
    </source>
</evidence>
<proteinExistence type="evidence at transcript level"/>
<feature type="region of interest" description="Disordered" evidence="1">
    <location>
        <begin position="1"/>
        <end position="80"/>
    </location>
</feature>
<dbReference type="GeneID" id="123424806"/>
<feature type="region of interest" description="Disordered" evidence="1">
    <location>
        <begin position="119"/>
        <end position="162"/>
    </location>
</feature>
<dbReference type="RefSeq" id="XP_044964436.1">
    <property type="nucleotide sequence ID" value="XM_045108501.1"/>
</dbReference>
<reference evidence="2" key="1">
    <citation type="journal article" date="2011" name="Plant Physiol.">
        <title>Comprehensive sequence analysis of 24,783 barley full-length cDNAs derived from 12 clone libraries.</title>
        <authorList>
            <person name="Matsumoto T."/>
            <person name="Tanaka T."/>
            <person name="Sakai H."/>
            <person name="Amano N."/>
            <person name="Kanamori H."/>
            <person name="Kurita K."/>
            <person name="Kikuta A."/>
            <person name="Kamiya K."/>
            <person name="Yamamoto M."/>
            <person name="Ikawa H."/>
            <person name="Fujii N."/>
            <person name="Hori K."/>
            <person name="Itoh T."/>
            <person name="Sato K."/>
        </authorList>
    </citation>
    <scope>NUCLEOTIDE SEQUENCE</scope>
    <source>
        <tissue evidence="2">Shoot and root</tissue>
    </source>
</reference>
<protein>
    <submittedName>
        <fullName evidence="2">Predicted protein</fullName>
    </submittedName>
</protein>